<reference evidence="2" key="1">
    <citation type="journal article" date="2014" name="Stand. Genomic Sci.">
        <title>Complete genome sequence of Burkholderia phymatum STM815(T), a broad host range and efficient nitrogen-fixing symbiont of Mimosa species.</title>
        <authorList>
            <person name="Moulin L."/>
            <person name="Klonowska A."/>
            <person name="Caroline B."/>
            <person name="Booth K."/>
            <person name="Vriezen J.A."/>
            <person name="Melkonian R."/>
            <person name="James E.K."/>
            <person name="Young J.P."/>
            <person name="Bena G."/>
            <person name="Hauser L."/>
            <person name="Land M."/>
            <person name="Kyrpides N."/>
            <person name="Bruce D."/>
            <person name="Chain P."/>
            <person name="Copeland A."/>
            <person name="Pitluck S."/>
            <person name="Woyke T."/>
            <person name="Lizotte-Waniewski M."/>
            <person name="Bristow J."/>
            <person name="Riley M."/>
        </authorList>
    </citation>
    <scope>NUCLEOTIDE SEQUENCE [LARGE SCALE GENOMIC DNA]</scope>
    <source>
        <strain evidence="2">DSM 17167 / CIP 108236 / LMG 21445 / STM815</strain>
    </source>
</reference>
<dbReference type="KEGG" id="bph:Bphy_3404"/>
<dbReference type="OrthoDB" id="9962726at2"/>
<gene>
    <name evidence="1" type="ordered locus">Bphy_3404</name>
</gene>
<dbReference type="RefSeq" id="WP_012402731.1">
    <property type="nucleotide sequence ID" value="NC_010623.1"/>
</dbReference>
<protein>
    <submittedName>
        <fullName evidence="1">Uncharacterized protein</fullName>
    </submittedName>
</protein>
<dbReference type="HOGENOM" id="CLU_2010979_0_0_4"/>
<dbReference type="AlphaFoldDB" id="B2JL29"/>
<dbReference type="EMBL" id="CP001044">
    <property type="protein sequence ID" value="ACC72558.1"/>
    <property type="molecule type" value="Genomic_DNA"/>
</dbReference>
<proteinExistence type="predicted"/>
<accession>B2JL29</accession>
<keyword evidence="2" id="KW-1185">Reference proteome</keyword>
<dbReference type="STRING" id="391038.Bphy_3404"/>
<name>B2JL29_PARP8</name>
<evidence type="ECO:0000313" key="2">
    <source>
        <dbReference type="Proteomes" id="UP000001192"/>
    </source>
</evidence>
<evidence type="ECO:0000313" key="1">
    <source>
        <dbReference type="EMBL" id="ACC72558.1"/>
    </source>
</evidence>
<organism evidence="1 2">
    <name type="scientific">Paraburkholderia phymatum (strain DSM 17167 / CIP 108236 / LMG 21445 / STM815)</name>
    <name type="common">Burkholderia phymatum</name>
    <dbReference type="NCBI Taxonomy" id="391038"/>
    <lineage>
        <taxon>Bacteria</taxon>
        <taxon>Pseudomonadati</taxon>
        <taxon>Pseudomonadota</taxon>
        <taxon>Betaproteobacteria</taxon>
        <taxon>Burkholderiales</taxon>
        <taxon>Burkholderiaceae</taxon>
        <taxon>Paraburkholderia</taxon>
    </lineage>
</organism>
<sequence length="123" mass="13428">MKPGNYPLDIYRGDTYRWQFTLWSDTDKTQPVDLTDVIARSQIRDKPAGKLLATIDCAITLPNVILGTLSADECAKLTATKCAWDLQLEWPNTDITTLLAGDVTVTIDVTDSAPTLVSVKASA</sequence>
<dbReference type="Proteomes" id="UP000001192">
    <property type="component" value="Chromosome 2"/>
</dbReference>